<dbReference type="EMBL" id="KN833049">
    <property type="protein sequence ID" value="KIM75182.1"/>
    <property type="molecule type" value="Genomic_DNA"/>
</dbReference>
<dbReference type="InterPro" id="IPR012337">
    <property type="entry name" value="RNaseH-like_sf"/>
</dbReference>
<evidence type="ECO:0000313" key="2">
    <source>
        <dbReference type="EMBL" id="KIM75182.1"/>
    </source>
</evidence>
<dbReference type="HOGENOM" id="CLU_009123_13_6_1"/>
<dbReference type="GO" id="GO:0046983">
    <property type="term" value="F:protein dimerization activity"/>
    <property type="evidence" value="ECO:0007669"/>
    <property type="project" value="InterPro"/>
</dbReference>
<sequence>MADPIDDWLNSPPITSVTDGLQWWTTMAASGHPLSAMGLDFLSIPATSTDVERAFSRGGLTVSKMCHFLSDESTRAASILGAWCDLPVAVPR</sequence>
<accession>A0A0C3BD30</accession>
<organism evidence="2 3">
    <name type="scientific">Piloderma croceum (strain F 1598)</name>
    <dbReference type="NCBI Taxonomy" id="765440"/>
    <lineage>
        <taxon>Eukaryota</taxon>
        <taxon>Fungi</taxon>
        <taxon>Dikarya</taxon>
        <taxon>Basidiomycota</taxon>
        <taxon>Agaricomycotina</taxon>
        <taxon>Agaricomycetes</taxon>
        <taxon>Agaricomycetidae</taxon>
        <taxon>Atheliales</taxon>
        <taxon>Atheliaceae</taxon>
        <taxon>Piloderma</taxon>
    </lineage>
</organism>
<evidence type="ECO:0000313" key="3">
    <source>
        <dbReference type="Proteomes" id="UP000054166"/>
    </source>
</evidence>
<dbReference type="OrthoDB" id="1715602at2759"/>
<gene>
    <name evidence="2" type="ORF">PILCRDRAFT_79225</name>
</gene>
<dbReference type="InterPro" id="IPR008906">
    <property type="entry name" value="HATC_C_dom"/>
</dbReference>
<reference evidence="3" key="2">
    <citation type="submission" date="2015-01" db="EMBL/GenBank/DDBJ databases">
        <title>Evolutionary Origins and Diversification of the Mycorrhizal Mutualists.</title>
        <authorList>
            <consortium name="DOE Joint Genome Institute"/>
            <consortium name="Mycorrhizal Genomics Consortium"/>
            <person name="Kohler A."/>
            <person name="Kuo A."/>
            <person name="Nagy L.G."/>
            <person name="Floudas D."/>
            <person name="Copeland A."/>
            <person name="Barry K.W."/>
            <person name="Cichocki N."/>
            <person name="Veneault-Fourrey C."/>
            <person name="LaButti K."/>
            <person name="Lindquist E.A."/>
            <person name="Lipzen A."/>
            <person name="Lundell T."/>
            <person name="Morin E."/>
            <person name="Murat C."/>
            <person name="Riley R."/>
            <person name="Ohm R."/>
            <person name="Sun H."/>
            <person name="Tunlid A."/>
            <person name="Henrissat B."/>
            <person name="Grigoriev I.V."/>
            <person name="Hibbett D.S."/>
            <person name="Martin F."/>
        </authorList>
    </citation>
    <scope>NUCLEOTIDE SEQUENCE [LARGE SCALE GENOMIC DNA]</scope>
    <source>
        <strain evidence="3">F 1598</strain>
    </source>
</reference>
<dbReference type="AlphaFoldDB" id="A0A0C3BD30"/>
<dbReference type="InParanoid" id="A0A0C3BD30"/>
<dbReference type="SUPFAM" id="SSF53098">
    <property type="entry name" value="Ribonuclease H-like"/>
    <property type="match status" value="1"/>
</dbReference>
<evidence type="ECO:0000259" key="1">
    <source>
        <dbReference type="Pfam" id="PF05699"/>
    </source>
</evidence>
<feature type="domain" description="HAT C-terminal dimerisation" evidence="1">
    <location>
        <begin position="8"/>
        <end position="64"/>
    </location>
</feature>
<keyword evidence="3" id="KW-1185">Reference proteome</keyword>
<reference evidence="2 3" key="1">
    <citation type="submission" date="2014-04" db="EMBL/GenBank/DDBJ databases">
        <authorList>
            <consortium name="DOE Joint Genome Institute"/>
            <person name="Kuo A."/>
            <person name="Tarkka M."/>
            <person name="Buscot F."/>
            <person name="Kohler A."/>
            <person name="Nagy L.G."/>
            <person name="Floudas D."/>
            <person name="Copeland A."/>
            <person name="Barry K.W."/>
            <person name="Cichocki N."/>
            <person name="Veneault-Fourrey C."/>
            <person name="LaButti K."/>
            <person name="Lindquist E.A."/>
            <person name="Lipzen A."/>
            <person name="Lundell T."/>
            <person name="Morin E."/>
            <person name="Murat C."/>
            <person name="Sun H."/>
            <person name="Tunlid A."/>
            <person name="Henrissat B."/>
            <person name="Grigoriev I.V."/>
            <person name="Hibbett D.S."/>
            <person name="Martin F."/>
            <person name="Nordberg H.P."/>
            <person name="Cantor M.N."/>
            <person name="Hua S.X."/>
        </authorList>
    </citation>
    <scope>NUCLEOTIDE SEQUENCE [LARGE SCALE GENOMIC DNA]</scope>
    <source>
        <strain evidence="2 3">F 1598</strain>
    </source>
</reference>
<protein>
    <recommendedName>
        <fullName evidence="1">HAT C-terminal dimerisation domain-containing protein</fullName>
    </recommendedName>
</protein>
<dbReference type="Pfam" id="PF05699">
    <property type="entry name" value="Dimer_Tnp_hAT"/>
    <property type="match status" value="1"/>
</dbReference>
<dbReference type="Proteomes" id="UP000054166">
    <property type="component" value="Unassembled WGS sequence"/>
</dbReference>
<name>A0A0C3BD30_PILCF</name>
<proteinExistence type="predicted"/>